<evidence type="ECO:0000256" key="1">
    <source>
        <dbReference type="ARBA" id="ARBA00004496"/>
    </source>
</evidence>
<keyword evidence="6" id="KW-0812">Transmembrane</keyword>
<gene>
    <name evidence="7" type="ORF">DEO72_LG5g1179</name>
</gene>
<dbReference type="EMBL" id="CP039349">
    <property type="protein sequence ID" value="QCD93108.1"/>
    <property type="molecule type" value="Genomic_DNA"/>
</dbReference>
<evidence type="ECO:0000256" key="3">
    <source>
        <dbReference type="ARBA" id="ARBA00023186"/>
    </source>
</evidence>
<dbReference type="AlphaFoldDB" id="A0A4D6LXN7"/>
<sequence>MQWYTKSVEVRASNPISVPKNVFILKKVVVLPIAFNLICPLWVASLGSKIPYFKNPSSSSNRLYTRSFFSSNMDESMKQFQKKLTELEVEAEHHLLARQQLVENDRLRNGNREALTALRKRARTTTSSVPSPFESMMRGVPES</sequence>
<dbReference type="InterPro" id="IPR030482">
    <property type="entry name" value="PDRG1"/>
</dbReference>
<evidence type="ECO:0000313" key="7">
    <source>
        <dbReference type="EMBL" id="QCD93108.1"/>
    </source>
</evidence>
<proteinExistence type="predicted"/>
<evidence type="ECO:0000256" key="2">
    <source>
        <dbReference type="ARBA" id="ARBA00022490"/>
    </source>
</evidence>
<keyword evidence="6" id="KW-1133">Transmembrane helix</keyword>
<feature type="transmembrane region" description="Helical" evidence="6">
    <location>
        <begin position="23"/>
        <end position="44"/>
    </location>
</feature>
<dbReference type="Proteomes" id="UP000501690">
    <property type="component" value="Linkage Group LG5"/>
</dbReference>
<keyword evidence="2" id="KW-0963">Cytoplasm</keyword>
<evidence type="ECO:0000256" key="5">
    <source>
        <dbReference type="SAM" id="MobiDB-lite"/>
    </source>
</evidence>
<dbReference type="PANTHER" id="PTHR21162:SF0">
    <property type="entry name" value="P53 AND DNA DAMAGE-REGULATED PROTEIN 1"/>
    <property type="match status" value="1"/>
</dbReference>
<feature type="coiled-coil region" evidence="4">
    <location>
        <begin position="70"/>
        <end position="97"/>
    </location>
</feature>
<reference evidence="7 8" key="1">
    <citation type="submission" date="2019-04" db="EMBL/GenBank/DDBJ databases">
        <title>An improved genome assembly and genetic linkage map for asparagus bean, Vigna unguiculata ssp. sesquipedialis.</title>
        <authorList>
            <person name="Xia Q."/>
            <person name="Zhang R."/>
            <person name="Dong Y."/>
        </authorList>
    </citation>
    <scope>NUCLEOTIDE SEQUENCE [LARGE SCALE GENOMIC DNA]</scope>
    <source>
        <tissue evidence="7">Leaf</tissue>
    </source>
</reference>
<feature type="region of interest" description="Disordered" evidence="5">
    <location>
        <begin position="120"/>
        <end position="143"/>
    </location>
</feature>
<keyword evidence="8" id="KW-1185">Reference proteome</keyword>
<dbReference type="PANTHER" id="PTHR21162">
    <property type="entry name" value="P53 AND DNA DAMAGE-REGULATED PROTEIN"/>
    <property type="match status" value="1"/>
</dbReference>
<keyword evidence="6" id="KW-0472">Membrane</keyword>
<evidence type="ECO:0000256" key="6">
    <source>
        <dbReference type="SAM" id="Phobius"/>
    </source>
</evidence>
<keyword evidence="3" id="KW-0143">Chaperone</keyword>
<protein>
    <submittedName>
        <fullName evidence="7">Uncharacterized protein</fullName>
    </submittedName>
</protein>
<evidence type="ECO:0000256" key="4">
    <source>
        <dbReference type="SAM" id="Coils"/>
    </source>
</evidence>
<name>A0A4D6LXN7_VIGUN</name>
<dbReference type="GO" id="GO:0005737">
    <property type="term" value="C:cytoplasm"/>
    <property type="evidence" value="ECO:0007669"/>
    <property type="project" value="UniProtKB-SubCell"/>
</dbReference>
<evidence type="ECO:0000313" key="8">
    <source>
        <dbReference type="Proteomes" id="UP000501690"/>
    </source>
</evidence>
<organism evidence="7 8">
    <name type="scientific">Vigna unguiculata</name>
    <name type="common">Cowpea</name>
    <dbReference type="NCBI Taxonomy" id="3917"/>
    <lineage>
        <taxon>Eukaryota</taxon>
        <taxon>Viridiplantae</taxon>
        <taxon>Streptophyta</taxon>
        <taxon>Embryophyta</taxon>
        <taxon>Tracheophyta</taxon>
        <taxon>Spermatophyta</taxon>
        <taxon>Magnoliopsida</taxon>
        <taxon>eudicotyledons</taxon>
        <taxon>Gunneridae</taxon>
        <taxon>Pentapetalae</taxon>
        <taxon>rosids</taxon>
        <taxon>fabids</taxon>
        <taxon>Fabales</taxon>
        <taxon>Fabaceae</taxon>
        <taxon>Papilionoideae</taxon>
        <taxon>50 kb inversion clade</taxon>
        <taxon>NPAAA clade</taxon>
        <taxon>indigoferoid/millettioid clade</taxon>
        <taxon>Phaseoleae</taxon>
        <taxon>Vigna</taxon>
    </lineage>
</organism>
<accession>A0A4D6LXN7</accession>
<keyword evidence="4" id="KW-0175">Coiled coil</keyword>
<comment type="subcellular location">
    <subcellularLocation>
        <location evidence="1">Cytoplasm</location>
    </subcellularLocation>
</comment>